<dbReference type="SUPFAM" id="SSF56672">
    <property type="entry name" value="DNA/RNA polymerases"/>
    <property type="match status" value="1"/>
</dbReference>
<sequence>MIFELTHKQENAFQKLKKEILSCRCLAQPDFDKEFILTTDTSNSGLGVILSQEVNGMEYPVAFASRGLGTAEFNYSITEKEMLAALWAMEYFDFYLYGRGFTVYTDHRALEAWNKKGMINSARLKR</sequence>
<dbReference type="Proteomes" id="UP000740883">
    <property type="component" value="Unassembled WGS sequence"/>
</dbReference>
<evidence type="ECO:0000313" key="3">
    <source>
        <dbReference type="EMBL" id="KAF9760946.1"/>
    </source>
</evidence>
<dbReference type="Gene3D" id="3.10.20.370">
    <property type="match status" value="1"/>
</dbReference>
<protein>
    <submittedName>
        <fullName evidence="3">Retrovirus-related Pol polyprotein from transposon</fullName>
    </submittedName>
</protein>
<accession>A0A9P6GX57</accession>
<dbReference type="InterPro" id="IPR043502">
    <property type="entry name" value="DNA/RNA_pol_sf"/>
</dbReference>
<keyword evidence="4" id="KW-1185">Reference proteome</keyword>
<name>A0A9P6GX57_9MICR</name>
<dbReference type="InterPro" id="IPR050951">
    <property type="entry name" value="Retrovirus_Pol_polyprotein"/>
</dbReference>
<dbReference type="OrthoDB" id="2254302at2759"/>
<dbReference type="GO" id="GO:0003824">
    <property type="term" value="F:catalytic activity"/>
    <property type="evidence" value="ECO:0007669"/>
    <property type="project" value="UniProtKB-KW"/>
</dbReference>
<dbReference type="Pfam" id="PF17919">
    <property type="entry name" value="RT_RNaseH_2"/>
    <property type="match status" value="1"/>
</dbReference>
<feature type="domain" description="Reverse transcriptase/retrotransposon-derived protein RNase H-like" evidence="2">
    <location>
        <begin position="6"/>
        <end position="103"/>
    </location>
</feature>
<dbReference type="AlphaFoldDB" id="A0A9P6GX57"/>
<gene>
    <name evidence="3" type="primary">POL_18</name>
    <name evidence="3" type="ORF">NGRA_2943</name>
</gene>
<dbReference type="FunFam" id="3.10.20.370:FF:000001">
    <property type="entry name" value="Retrovirus-related Pol polyprotein from transposon 17.6-like protein"/>
    <property type="match status" value="1"/>
</dbReference>
<comment type="caution">
    <text evidence="3">The sequence shown here is derived from an EMBL/GenBank/DDBJ whole genome shotgun (WGS) entry which is preliminary data.</text>
</comment>
<dbReference type="PANTHER" id="PTHR37984:SF5">
    <property type="entry name" value="PROTEIN NYNRIN-LIKE"/>
    <property type="match status" value="1"/>
</dbReference>
<organism evidence="3 4">
    <name type="scientific">Nosema granulosis</name>
    <dbReference type="NCBI Taxonomy" id="83296"/>
    <lineage>
        <taxon>Eukaryota</taxon>
        <taxon>Fungi</taxon>
        <taxon>Fungi incertae sedis</taxon>
        <taxon>Microsporidia</taxon>
        <taxon>Nosematidae</taxon>
        <taxon>Nosema</taxon>
    </lineage>
</organism>
<keyword evidence="1" id="KW-0511">Multifunctional enzyme</keyword>
<dbReference type="EMBL" id="SBJO01000473">
    <property type="protein sequence ID" value="KAF9760946.1"/>
    <property type="molecule type" value="Genomic_DNA"/>
</dbReference>
<evidence type="ECO:0000256" key="1">
    <source>
        <dbReference type="ARBA" id="ARBA00023268"/>
    </source>
</evidence>
<evidence type="ECO:0000313" key="4">
    <source>
        <dbReference type="Proteomes" id="UP000740883"/>
    </source>
</evidence>
<dbReference type="CDD" id="cd09274">
    <property type="entry name" value="RNase_HI_RT_Ty3"/>
    <property type="match status" value="1"/>
</dbReference>
<proteinExistence type="predicted"/>
<evidence type="ECO:0000259" key="2">
    <source>
        <dbReference type="Pfam" id="PF17919"/>
    </source>
</evidence>
<dbReference type="InterPro" id="IPR041577">
    <property type="entry name" value="RT_RNaseH_2"/>
</dbReference>
<dbReference type="PANTHER" id="PTHR37984">
    <property type="entry name" value="PROTEIN CBG26694"/>
    <property type="match status" value="1"/>
</dbReference>
<reference evidence="3 4" key="1">
    <citation type="journal article" date="2020" name="Genome Biol. Evol.">
        <title>Comparative genomics of strictly vertically transmitted, feminizing microsporidia endosymbionts of amphipod crustaceans.</title>
        <authorList>
            <person name="Cormier A."/>
            <person name="Chebbi M.A."/>
            <person name="Giraud I."/>
            <person name="Wattier R."/>
            <person name="Teixeira M."/>
            <person name="Gilbert C."/>
            <person name="Rigaud T."/>
            <person name="Cordaux R."/>
        </authorList>
    </citation>
    <scope>NUCLEOTIDE SEQUENCE [LARGE SCALE GENOMIC DNA]</scope>
    <source>
        <strain evidence="3 4">Ou3-Ou53</strain>
    </source>
</reference>